<organism evidence="1 2">
    <name type="scientific">Rangifer tarandus platyrhynchus</name>
    <name type="common">Svalbard reindeer</name>
    <dbReference type="NCBI Taxonomy" id="3082113"/>
    <lineage>
        <taxon>Eukaryota</taxon>
        <taxon>Metazoa</taxon>
        <taxon>Chordata</taxon>
        <taxon>Craniata</taxon>
        <taxon>Vertebrata</taxon>
        <taxon>Euteleostomi</taxon>
        <taxon>Mammalia</taxon>
        <taxon>Eutheria</taxon>
        <taxon>Laurasiatheria</taxon>
        <taxon>Artiodactyla</taxon>
        <taxon>Ruminantia</taxon>
        <taxon>Pecora</taxon>
        <taxon>Cervidae</taxon>
        <taxon>Odocoileinae</taxon>
        <taxon>Rangifer</taxon>
    </lineage>
</organism>
<proteinExistence type="predicted"/>
<dbReference type="Proteomes" id="UP001176941">
    <property type="component" value="Chromosome 1"/>
</dbReference>
<reference evidence="1" key="1">
    <citation type="submission" date="2023-04" db="EMBL/GenBank/DDBJ databases">
        <authorList>
            <consortium name="ELIXIR-Norway"/>
        </authorList>
    </citation>
    <scope>NUCLEOTIDE SEQUENCE [LARGE SCALE GENOMIC DNA]</scope>
</reference>
<protein>
    <submittedName>
        <fullName evidence="1">Uncharacterized protein</fullName>
    </submittedName>
</protein>
<keyword evidence="2" id="KW-1185">Reference proteome</keyword>
<sequence>MYIYDEAAPRISFIFQTLVPTWSPWPFLTPSITSKIPCILFNGCSRPLSVLVNPGSHLKDKLSSLVRLVQWAQGEAGHPPGSALLPDRCSFSSSDAHASRPIAPNSPCPSYLCYSSCHEDF</sequence>
<evidence type="ECO:0000313" key="2">
    <source>
        <dbReference type="Proteomes" id="UP001176941"/>
    </source>
</evidence>
<dbReference type="EMBL" id="OX459937">
    <property type="protein sequence ID" value="CAI9151667.1"/>
    <property type="molecule type" value="Genomic_DNA"/>
</dbReference>
<accession>A0ABN8XQN5</accession>
<gene>
    <name evidence="1" type="ORF">MRATA1EN1_LOCUS629</name>
</gene>
<evidence type="ECO:0000313" key="1">
    <source>
        <dbReference type="EMBL" id="CAI9151667.1"/>
    </source>
</evidence>
<name>A0ABN8XQN5_RANTA</name>